<dbReference type="AlphaFoldDB" id="A0A7X3H865"/>
<proteinExistence type="predicted"/>
<evidence type="ECO:0000313" key="2">
    <source>
        <dbReference type="Proteomes" id="UP000461288"/>
    </source>
</evidence>
<accession>A0A7X3H865</accession>
<evidence type="ECO:0000313" key="1">
    <source>
        <dbReference type="EMBL" id="MWK56937.1"/>
    </source>
</evidence>
<dbReference type="EMBL" id="WTFN01000027">
    <property type="protein sequence ID" value="MWK56937.1"/>
    <property type="molecule type" value="Genomic_DNA"/>
</dbReference>
<name>A0A7X3H865_9GAMM</name>
<gene>
    <name evidence="1" type="ORF">GO594_13200</name>
</gene>
<dbReference type="Proteomes" id="UP000461288">
    <property type="component" value="Unassembled WGS sequence"/>
</dbReference>
<sequence length="103" mass="11238">MRISTAQAAAEQHVFDQLEGREPDAVDAFAAHCDDSLPSEQTLSLLRAVIETGDTAWIRLMARIRSEAPALHSALAGIVDHIEKHRARFIAEQAQLLTHGEAA</sequence>
<dbReference type="RefSeq" id="WP_160481053.1">
    <property type="nucleotide sequence ID" value="NZ_WTFN01000027.1"/>
</dbReference>
<reference evidence="1 2" key="1">
    <citation type="submission" date="2019-12" db="EMBL/GenBank/DDBJ databases">
        <title>Draft genome sequence of Pseudomonas otitidis recovered from a chicken carcass.</title>
        <authorList>
            <person name="Vieira T.R."/>
            <person name="Oliviera E.F.C."/>
            <person name="Silva N.M.V."/>
            <person name="Sambrano G.E."/>
            <person name="Cibulski S.P."/>
            <person name="Cardoso M.R.I."/>
        </authorList>
    </citation>
    <scope>NUCLEOTIDE SEQUENCE [LARGE SCALE GENOMIC DNA]</scope>
    <source>
        <strain evidence="1 2">25_K</strain>
    </source>
</reference>
<comment type="caution">
    <text evidence="1">The sequence shown here is derived from an EMBL/GenBank/DDBJ whole genome shotgun (WGS) entry which is preliminary data.</text>
</comment>
<protein>
    <submittedName>
        <fullName evidence="1">Uncharacterized protein</fullName>
    </submittedName>
</protein>
<organism evidence="1 2">
    <name type="scientific">Metapseudomonas otitidis</name>
    <dbReference type="NCBI Taxonomy" id="319939"/>
    <lineage>
        <taxon>Bacteria</taxon>
        <taxon>Pseudomonadati</taxon>
        <taxon>Pseudomonadota</taxon>
        <taxon>Gammaproteobacteria</taxon>
        <taxon>Pseudomonadales</taxon>
        <taxon>Pseudomonadaceae</taxon>
        <taxon>Metapseudomonas</taxon>
    </lineage>
</organism>